<feature type="region of interest" description="Disordered" evidence="1">
    <location>
        <begin position="570"/>
        <end position="663"/>
    </location>
</feature>
<feature type="region of interest" description="Disordered" evidence="1">
    <location>
        <begin position="128"/>
        <end position="160"/>
    </location>
</feature>
<protein>
    <submittedName>
        <fullName evidence="2">Uncharacterized protein</fullName>
    </submittedName>
</protein>
<feature type="compositionally biased region" description="Low complexity" evidence="1">
    <location>
        <begin position="600"/>
        <end position="613"/>
    </location>
</feature>
<comment type="caution">
    <text evidence="2">The sequence shown here is derived from an EMBL/GenBank/DDBJ whole genome shotgun (WGS) entry which is preliminary data.</text>
</comment>
<dbReference type="EMBL" id="JARIHO010000022">
    <property type="protein sequence ID" value="KAJ7344063.1"/>
    <property type="molecule type" value="Genomic_DNA"/>
</dbReference>
<evidence type="ECO:0000256" key="1">
    <source>
        <dbReference type="SAM" id="MobiDB-lite"/>
    </source>
</evidence>
<gene>
    <name evidence="2" type="ORF">DFH08DRAFT_962205</name>
</gene>
<feature type="region of interest" description="Disordered" evidence="1">
    <location>
        <begin position="494"/>
        <end position="532"/>
    </location>
</feature>
<feature type="compositionally biased region" description="Low complexity" evidence="1">
    <location>
        <begin position="381"/>
        <end position="396"/>
    </location>
</feature>
<proteinExistence type="predicted"/>
<feature type="region of interest" description="Disordered" evidence="1">
    <location>
        <begin position="416"/>
        <end position="439"/>
    </location>
</feature>
<dbReference type="AlphaFoldDB" id="A0AAD7EPM8"/>
<keyword evidence="3" id="KW-1185">Reference proteome</keyword>
<evidence type="ECO:0000313" key="3">
    <source>
        <dbReference type="Proteomes" id="UP001218218"/>
    </source>
</evidence>
<feature type="compositionally biased region" description="Pro residues" evidence="1">
    <location>
        <begin position="510"/>
        <end position="527"/>
    </location>
</feature>
<name>A0AAD7EPM8_9AGAR</name>
<sequence>MSAELAKNESETDQTLRQWQSKFHGWKGKFTNTFAKLFAQDNFKVFMCFNGMWLNEDTELGAVITTPGMKTFLEDISSYESNFIAAAKLTAYTNSMKSIEVARIPAANASTAASTAVTIAANNAASTTAGPNDVPAPLQAKPKPKSCSAKNKKQKATNNKHQNNIKAAWLRLSTACTDNTGVDIVNKDNSNFASATVAGLLASSDLICIGWPADVCLFSFFPAGKGTGTWKHPELQSLNTTLNACDGGPEQGLHFEKCKRLSGSYVIFGHDYQEPPPTGPATEIKRHWCSLCGSLLLCLRDNNAAHEVDYDLCHSNTIVSIGTPLTAHSSKQYTPCPLCKPSKSRKGKHKAKKNSNSLSSDFEPEEEEPMSPPLKRRWEGATCPSEAPSAEAPTAAVAPATATLVPLIMLDDKDNVPIGGKSRRQRTTTVCSESESESATEDHAALQARMQLAVPSPKQVMDLMEIPVSPVRKSKNDERNTCHLFNGTGQFIGRASQHDDSNTYQWDAPLAPPPRPPPHQWDPPLPTSGPLHLCPRVKRLTAVFKMLPPPATSSSASLQRPPLPVPVASLSVLRRKPPPPLLPTSLSRDSLGPPPHSMASSSVPLLSIPPSRSALGAGRGRPRYSTPPITTLDETETRPPLQAHAPPPSQRFPAAPSSSAAAR</sequence>
<feature type="compositionally biased region" description="Low complexity" evidence="1">
    <location>
        <begin position="651"/>
        <end position="663"/>
    </location>
</feature>
<reference evidence="2" key="1">
    <citation type="submission" date="2023-03" db="EMBL/GenBank/DDBJ databases">
        <title>Massive genome expansion in bonnet fungi (Mycena s.s.) driven by repeated elements and novel gene families across ecological guilds.</title>
        <authorList>
            <consortium name="Lawrence Berkeley National Laboratory"/>
            <person name="Harder C.B."/>
            <person name="Miyauchi S."/>
            <person name="Viragh M."/>
            <person name="Kuo A."/>
            <person name="Thoen E."/>
            <person name="Andreopoulos B."/>
            <person name="Lu D."/>
            <person name="Skrede I."/>
            <person name="Drula E."/>
            <person name="Henrissat B."/>
            <person name="Morin E."/>
            <person name="Kohler A."/>
            <person name="Barry K."/>
            <person name="LaButti K."/>
            <person name="Morin E."/>
            <person name="Salamov A."/>
            <person name="Lipzen A."/>
            <person name="Mereny Z."/>
            <person name="Hegedus B."/>
            <person name="Baldrian P."/>
            <person name="Stursova M."/>
            <person name="Weitz H."/>
            <person name="Taylor A."/>
            <person name="Grigoriev I.V."/>
            <person name="Nagy L.G."/>
            <person name="Martin F."/>
            <person name="Kauserud H."/>
        </authorList>
    </citation>
    <scope>NUCLEOTIDE SEQUENCE</scope>
    <source>
        <strain evidence="2">CBHHK002</strain>
    </source>
</reference>
<feature type="region of interest" description="Disordered" evidence="1">
    <location>
        <begin position="340"/>
        <end position="396"/>
    </location>
</feature>
<organism evidence="2 3">
    <name type="scientific">Mycena albidolilacea</name>
    <dbReference type="NCBI Taxonomy" id="1033008"/>
    <lineage>
        <taxon>Eukaryota</taxon>
        <taxon>Fungi</taxon>
        <taxon>Dikarya</taxon>
        <taxon>Basidiomycota</taxon>
        <taxon>Agaricomycotina</taxon>
        <taxon>Agaricomycetes</taxon>
        <taxon>Agaricomycetidae</taxon>
        <taxon>Agaricales</taxon>
        <taxon>Marasmiineae</taxon>
        <taxon>Mycenaceae</taxon>
        <taxon>Mycena</taxon>
    </lineage>
</organism>
<feature type="compositionally biased region" description="Basic residues" evidence="1">
    <location>
        <begin position="342"/>
        <end position="353"/>
    </location>
</feature>
<evidence type="ECO:0000313" key="2">
    <source>
        <dbReference type="EMBL" id="KAJ7344063.1"/>
    </source>
</evidence>
<accession>A0AAD7EPM8</accession>
<dbReference type="Proteomes" id="UP001218218">
    <property type="component" value="Unassembled WGS sequence"/>
</dbReference>